<feature type="compositionally biased region" description="Acidic residues" evidence="2">
    <location>
        <begin position="448"/>
        <end position="457"/>
    </location>
</feature>
<dbReference type="PANTHER" id="PTHR47969:SF29">
    <property type="entry name" value="KINESIN-LIKE PROTEIN"/>
    <property type="match status" value="1"/>
</dbReference>
<keyword evidence="1" id="KW-0067">ATP-binding</keyword>
<dbReference type="eggNOG" id="KOG4280">
    <property type="taxonomic scope" value="Eukaryota"/>
</dbReference>
<evidence type="ECO:0000313" key="4">
    <source>
        <dbReference type="EMBL" id="EGB03174.1"/>
    </source>
</evidence>
<dbReference type="Pfam" id="PF00225">
    <property type="entry name" value="Kinesin"/>
    <property type="match status" value="1"/>
</dbReference>
<dbReference type="RefSeq" id="XP_009042126.1">
    <property type="nucleotide sequence ID" value="XM_009043878.1"/>
</dbReference>
<dbReference type="InterPro" id="IPR027640">
    <property type="entry name" value="Kinesin-like_fam"/>
</dbReference>
<feature type="region of interest" description="Disordered" evidence="2">
    <location>
        <begin position="114"/>
        <end position="141"/>
    </location>
</feature>
<dbReference type="Gene3D" id="3.40.850.10">
    <property type="entry name" value="Kinesin motor domain"/>
    <property type="match status" value="2"/>
</dbReference>
<feature type="binding site" evidence="1">
    <location>
        <begin position="101"/>
        <end position="108"/>
    </location>
    <ligand>
        <name>ATP</name>
        <dbReference type="ChEBI" id="CHEBI:30616"/>
    </ligand>
</feature>
<feature type="compositionally biased region" description="Basic residues" evidence="2">
    <location>
        <begin position="179"/>
        <end position="193"/>
    </location>
</feature>
<dbReference type="GeneID" id="20226681"/>
<keyword evidence="1" id="KW-0547">Nucleotide-binding</keyword>
<dbReference type="GO" id="GO:0008017">
    <property type="term" value="F:microtubule binding"/>
    <property type="evidence" value="ECO:0007669"/>
    <property type="project" value="InterPro"/>
</dbReference>
<dbReference type="GO" id="GO:0003777">
    <property type="term" value="F:microtubule motor activity"/>
    <property type="evidence" value="ECO:0007669"/>
    <property type="project" value="InterPro"/>
</dbReference>
<dbReference type="InParanoid" id="F0YNY8"/>
<evidence type="ECO:0000313" key="5">
    <source>
        <dbReference type="Proteomes" id="UP000002729"/>
    </source>
</evidence>
<keyword evidence="1" id="KW-0505">Motor protein</keyword>
<dbReference type="InterPro" id="IPR001752">
    <property type="entry name" value="Kinesin_motor_dom"/>
</dbReference>
<dbReference type="Proteomes" id="UP000002729">
    <property type="component" value="Unassembled WGS sequence"/>
</dbReference>
<reference evidence="4 5" key="1">
    <citation type="journal article" date="2011" name="Proc. Natl. Acad. Sci. U.S.A.">
        <title>Niche of harmful alga Aureococcus anophagefferens revealed through ecogenomics.</title>
        <authorList>
            <person name="Gobler C.J."/>
            <person name="Berry D.L."/>
            <person name="Dyhrman S.T."/>
            <person name="Wilhelm S.W."/>
            <person name="Salamov A."/>
            <person name="Lobanov A.V."/>
            <person name="Zhang Y."/>
            <person name="Collier J.L."/>
            <person name="Wurch L.L."/>
            <person name="Kustka A.B."/>
            <person name="Dill B.D."/>
            <person name="Shah M."/>
            <person name="VerBerkmoes N.C."/>
            <person name="Kuo A."/>
            <person name="Terry A."/>
            <person name="Pangilinan J."/>
            <person name="Lindquist E.A."/>
            <person name="Lucas S."/>
            <person name="Paulsen I.T."/>
            <person name="Hattenrath-Lehmann T.K."/>
            <person name="Talmage S.C."/>
            <person name="Walker E.A."/>
            <person name="Koch F."/>
            <person name="Burson A.M."/>
            <person name="Marcoval M.A."/>
            <person name="Tang Y.Z."/>
            <person name="Lecleir G.R."/>
            <person name="Coyne K.J."/>
            <person name="Berg G.M."/>
            <person name="Bertrand E.M."/>
            <person name="Saito M.A."/>
            <person name="Gladyshev V.N."/>
            <person name="Grigoriev I.V."/>
        </authorList>
    </citation>
    <scope>NUCLEOTIDE SEQUENCE [LARGE SCALE GENOMIC DNA]</scope>
    <source>
        <strain evidence="5">CCMP 1984</strain>
    </source>
</reference>
<dbReference type="AlphaFoldDB" id="F0YNY8"/>
<feature type="region of interest" description="Disordered" evidence="2">
    <location>
        <begin position="403"/>
        <end position="457"/>
    </location>
</feature>
<dbReference type="KEGG" id="aaf:AURANDRAFT_68237"/>
<dbReference type="GO" id="GO:0007018">
    <property type="term" value="P:microtubule-based movement"/>
    <property type="evidence" value="ECO:0007669"/>
    <property type="project" value="InterPro"/>
</dbReference>
<dbReference type="InterPro" id="IPR027417">
    <property type="entry name" value="P-loop_NTPase"/>
</dbReference>
<dbReference type="PROSITE" id="PS50067">
    <property type="entry name" value="KINESIN_MOTOR_2"/>
    <property type="match status" value="1"/>
</dbReference>
<accession>F0YNY8</accession>
<sequence length="457" mass="46288">MAPNYVRVGVRIRPPFEDEIADELAEEPGGGGWRPAVSVVEAREGQAVVRLELGKKRAREFAYDYAFGPEASQADVFDAVAAPVVDAVAAGGAHGTVFAYGQTGTGKSHTMGILEGPAGAPDRGGPRRPGPDAPPAAGREHPGLGFYVEGLREYVALGNVIAALCGDAAAGGGCRRAAHARHRRRRRGLRPARARGGGGDAARAPGGPAETALVATVGPGRRSAAETQSTLQFASRCARVALGPRGAAGGGGAARAPGAAVDYAAECARMRARLAAMEAEAGARERRQRAKFEATIARVRADAAAGPRAAAGAAGAAAPARASGLAARCRGVAAAAAALAAALAAAADGATGDTRAASDASVKADVDSWSFVLEHLVATNARLRAQLRHASALHPDARVAPLPWSGAAAGPAASPPPPRRPAAPRREEEEGEADSAYSQLDAESAYSELDDDYSQLG</sequence>
<dbReference type="PANTHER" id="PTHR47969">
    <property type="entry name" value="CHROMOSOME-ASSOCIATED KINESIN KIF4A-RELATED"/>
    <property type="match status" value="1"/>
</dbReference>
<name>F0YNY8_AURAN</name>
<dbReference type="GO" id="GO:0005875">
    <property type="term" value="C:microtubule associated complex"/>
    <property type="evidence" value="ECO:0007669"/>
    <property type="project" value="TreeGrafter"/>
</dbReference>
<feature type="compositionally biased region" description="Low complexity" evidence="2">
    <location>
        <begin position="403"/>
        <end position="412"/>
    </location>
</feature>
<dbReference type="GO" id="GO:0005524">
    <property type="term" value="F:ATP binding"/>
    <property type="evidence" value="ECO:0007669"/>
    <property type="project" value="UniProtKB-UniRule"/>
</dbReference>
<feature type="region of interest" description="Disordered" evidence="2">
    <location>
        <begin position="179"/>
        <end position="207"/>
    </location>
</feature>
<dbReference type="InterPro" id="IPR036961">
    <property type="entry name" value="Kinesin_motor_dom_sf"/>
</dbReference>
<dbReference type="SMART" id="SM00129">
    <property type="entry name" value="KISc"/>
    <property type="match status" value="1"/>
</dbReference>
<comment type="similarity">
    <text evidence="1">Belongs to the TRAFAC class myosin-kinesin ATPase superfamily. Kinesin family.</text>
</comment>
<feature type="domain" description="Kinesin motor" evidence="3">
    <location>
        <begin position="5"/>
        <end position="112"/>
    </location>
</feature>
<dbReference type="EMBL" id="GL833186">
    <property type="protein sequence ID" value="EGB03174.1"/>
    <property type="molecule type" value="Genomic_DNA"/>
</dbReference>
<evidence type="ECO:0000256" key="1">
    <source>
        <dbReference type="PROSITE-ProRule" id="PRU00283"/>
    </source>
</evidence>
<proteinExistence type="inferred from homology"/>
<evidence type="ECO:0000256" key="2">
    <source>
        <dbReference type="SAM" id="MobiDB-lite"/>
    </source>
</evidence>
<keyword evidence="5" id="KW-1185">Reference proteome</keyword>
<dbReference type="GO" id="GO:0007052">
    <property type="term" value="P:mitotic spindle organization"/>
    <property type="evidence" value="ECO:0007669"/>
    <property type="project" value="TreeGrafter"/>
</dbReference>
<evidence type="ECO:0000259" key="3">
    <source>
        <dbReference type="PROSITE" id="PS50067"/>
    </source>
</evidence>
<organism evidence="5">
    <name type="scientific">Aureococcus anophagefferens</name>
    <name type="common">Harmful bloom alga</name>
    <dbReference type="NCBI Taxonomy" id="44056"/>
    <lineage>
        <taxon>Eukaryota</taxon>
        <taxon>Sar</taxon>
        <taxon>Stramenopiles</taxon>
        <taxon>Ochrophyta</taxon>
        <taxon>Pelagophyceae</taxon>
        <taxon>Pelagomonadales</taxon>
        <taxon>Pelagomonadaceae</taxon>
        <taxon>Aureococcus</taxon>
    </lineage>
</organism>
<dbReference type="SUPFAM" id="SSF52540">
    <property type="entry name" value="P-loop containing nucleoside triphosphate hydrolases"/>
    <property type="match status" value="1"/>
</dbReference>
<gene>
    <name evidence="4" type="ORF">AURANDRAFT_68237</name>
</gene>
<protein>
    <recommendedName>
        <fullName evidence="3">Kinesin motor domain-containing protein</fullName>
    </recommendedName>
</protein>
<dbReference type="GO" id="GO:0051231">
    <property type="term" value="P:spindle elongation"/>
    <property type="evidence" value="ECO:0007669"/>
    <property type="project" value="TreeGrafter"/>
</dbReference>